<sequence length="1583" mass="172364">MELQPQPKRRGRPPKIPNTSAQRPKKPIVKSPAVDRRQTRHSRTTSGSASTAAKKTASTKQDSSDYQITLVDVGSSYDRETGIFTISGLRRGMMDKGPWSSVITAHAPPGKHFREEQDDEPFLARGGSKRPRIEIDLTLSDGEDAQGGDHVKIPTEPLPSLLSLKRKAEDVEDIPESAVSGKRQKPSIEPSIYIIPSKAHTTLYTREPSPPATLLIGPMRTSVTSQRVVFKEEDGIVDLTPSSPIAGQEIPPSVSQPVQAYVSGDLSQAGVNTIGAWGDGDQDLNMHMRADPDAELHMDEATTAASSPSADYTVSDQSTDDMYAALGDGDSEASDDVHALEDTASEHAGTQGQPFQRFEECQPTAGPSMPGEPTETGPKDWVVAEVRFDSDKFGDGVKTELAGPDSTVNPSKYLQEFAEPIQPPFIPTQRMVYEEEPTTKQGTSPEPQIVLEDTKIYLEQPTNPEKSPILREQRMAPELQPILGEQVAIPTKREITEEEVLPEDEAAALAERKISKRDISDEQLISEEVTATIVEQKSLVEQITSDGKAIPEEEAIVVDLNTSEDLAISEVTATIVEQKSLVEQITSDGKAIPEEEAIVVDLNTSEDLAISEVTMALGKRVIPREETDALIGRVIEAEAVTPDTRLITLTEQGTTGEWGTHDEQTVIPTIEEAFTAQDILYGKQAFLEEQEVIDSELVIPHGDARILDKQAIPDEELIVLDEQATPDKKAISEYESTELDERNIFDKRDAPNDAKMAPNNQSILDGQGVYDKEMVIVSEQATLHEPGVSGKEAVTSGEEVVLATGEDAMILYKRVHGGAVIFDERVVPNQQAIPGDERITPNERAIADEEAIVLDEQAILDQKSITTGHLTPSPQVHPDKRIVSEEQPVFDEESPRGIPSQKDVGVATNEFVDGSVDETKDLTHPHRMRRFSSGSVTSSRGGLLKPSYIVKECPVCKEKFRDMSTPDLRQHILSCLEEEWPRPPEDADDEYLGLVDRTTMFLEDLGSDNVATDDEDDEGLLIDDPPILSGPLHTIPDFRDIPMSDSERTVSEPMSDNEQLPGPYEEDISSDENESPAVDNIEAVISSKFRTITDPEKFLASLQDPEDKSTRSLYQSVQNAADTLKIWQDEWMAIEARVARLQQRKAHNPRAALDPIVFEDQKEADLYGYKWDPNPKKRGLQDPMAQRTGRMVGGRELRRRGPGLRGLAIDSDAGTQDGGRRTRSRRGDGTSDPNGSGADGGRLTGAQNGTEAPITRRSAKRAADLMDADTPEQSDAPKRRGRPRLNPLPARVQDIRNTDTFSATSTESEGTPAPVIKRRGRPPKNFKSVKPPSNQAAGTKAQNVEIGKGKQKIGSNGAPGTPIEAASSEPVKKPKSEKRSAAMQAWWDKRKSLERARIEAAAAAAAAATTSTDAGAQAAGLSSQKTSTGKPKDTNADRGDTQLLQKRRGRPPKQSTNLTVGATEVDDKAHRPKRRGRPPKSASKGLLAKPMLNIDKATSGGDVTTAPNPPLGEHTAFGQYQQLVGGSISDKPAKKRGLVGDDTSSLGKRMKISPPNFDADSEGMQSTDSSDDIDDDGDDSYYG</sequence>
<feature type="compositionally biased region" description="Polar residues" evidence="1">
    <location>
        <begin position="1298"/>
        <end position="1309"/>
    </location>
</feature>
<dbReference type="Proteomes" id="UP000698800">
    <property type="component" value="Unassembled WGS sequence"/>
</dbReference>
<feature type="region of interest" description="Disordered" evidence="1">
    <location>
        <begin position="1"/>
        <end position="66"/>
    </location>
</feature>
<feature type="region of interest" description="Disordered" evidence="1">
    <location>
        <begin position="1398"/>
        <end position="1583"/>
    </location>
</feature>
<protein>
    <submittedName>
        <fullName evidence="2">Uncharacterized protein</fullName>
    </submittedName>
</protein>
<reference evidence="2" key="1">
    <citation type="submission" date="2021-03" db="EMBL/GenBank/DDBJ databases">
        <title>Comparative genomics and phylogenomic investigation of the class Geoglossomycetes provide insights into ecological specialization and systematics.</title>
        <authorList>
            <person name="Melie T."/>
            <person name="Pirro S."/>
            <person name="Miller A.N."/>
            <person name="Quandt A."/>
        </authorList>
    </citation>
    <scope>NUCLEOTIDE SEQUENCE</scope>
    <source>
        <strain evidence="2">GBOQ0MN5Z8</strain>
    </source>
</reference>
<feature type="compositionally biased region" description="Basic and acidic residues" evidence="1">
    <location>
        <begin position="1430"/>
        <end position="1440"/>
    </location>
</feature>
<organism evidence="2 3">
    <name type="scientific">Glutinoglossum americanum</name>
    <dbReference type="NCBI Taxonomy" id="1670608"/>
    <lineage>
        <taxon>Eukaryota</taxon>
        <taxon>Fungi</taxon>
        <taxon>Dikarya</taxon>
        <taxon>Ascomycota</taxon>
        <taxon>Pezizomycotina</taxon>
        <taxon>Geoglossomycetes</taxon>
        <taxon>Geoglossales</taxon>
        <taxon>Geoglossaceae</taxon>
        <taxon>Glutinoglossum</taxon>
    </lineage>
</organism>
<dbReference type="InterPro" id="IPR017956">
    <property type="entry name" value="AT_hook_DNA-bd_motif"/>
</dbReference>
<feature type="region of interest" description="Disordered" evidence="1">
    <location>
        <begin position="1168"/>
        <end position="1386"/>
    </location>
</feature>
<keyword evidence="3" id="KW-1185">Reference proteome</keyword>
<name>A0A9P8KU50_9PEZI</name>
<dbReference type="OrthoDB" id="4115400at2759"/>
<feature type="compositionally biased region" description="Acidic residues" evidence="1">
    <location>
        <begin position="1569"/>
        <end position="1583"/>
    </location>
</feature>
<accession>A0A9P8KU50</accession>
<feature type="compositionally biased region" description="Acidic residues" evidence="1">
    <location>
        <begin position="1064"/>
        <end position="1074"/>
    </location>
</feature>
<dbReference type="SMART" id="SM00384">
    <property type="entry name" value="AT_hook"/>
    <property type="match status" value="5"/>
</dbReference>
<dbReference type="EMBL" id="JAGHQL010000269">
    <property type="protein sequence ID" value="KAH0534133.1"/>
    <property type="molecule type" value="Genomic_DNA"/>
</dbReference>
<feature type="compositionally biased region" description="Polar residues" evidence="1">
    <location>
        <begin position="1331"/>
        <end position="1342"/>
    </location>
</feature>
<proteinExistence type="predicted"/>
<feature type="compositionally biased region" description="Acidic residues" evidence="1">
    <location>
        <begin position="1011"/>
        <end position="1021"/>
    </location>
</feature>
<comment type="caution">
    <text evidence="2">The sequence shown here is derived from an EMBL/GenBank/DDBJ whole genome shotgun (WGS) entry which is preliminary data.</text>
</comment>
<dbReference type="GO" id="GO:0003677">
    <property type="term" value="F:DNA binding"/>
    <property type="evidence" value="ECO:0007669"/>
    <property type="project" value="InterPro"/>
</dbReference>
<feature type="compositionally biased region" description="Low complexity" evidence="1">
    <location>
        <begin position="44"/>
        <end position="60"/>
    </location>
</feature>
<evidence type="ECO:0000313" key="3">
    <source>
        <dbReference type="Proteomes" id="UP000698800"/>
    </source>
</evidence>
<evidence type="ECO:0000313" key="2">
    <source>
        <dbReference type="EMBL" id="KAH0534133.1"/>
    </source>
</evidence>
<feature type="compositionally biased region" description="Polar residues" evidence="1">
    <location>
        <begin position="1420"/>
        <end position="1429"/>
    </location>
</feature>
<feature type="compositionally biased region" description="Basic and acidic residues" evidence="1">
    <location>
        <begin position="1370"/>
        <end position="1380"/>
    </location>
</feature>
<feature type="region of interest" description="Disordered" evidence="1">
    <location>
        <begin position="1035"/>
        <end position="1075"/>
    </location>
</feature>
<evidence type="ECO:0000256" key="1">
    <source>
        <dbReference type="SAM" id="MobiDB-lite"/>
    </source>
</evidence>
<feature type="region of interest" description="Disordered" evidence="1">
    <location>
        <begin position="1008"/>
        <end position="1027"/>
    </location>
</feature>
<feature type="compositionally biased region" description="Basic and acidic residues" evidence="1">
    <location>
        <begin position="1036"/>
        <end position="1050"/>
    </location>
</feature>
<gene>
    <name evidence="2" type="ORF">FGG08_007275</name>
</gene>
<feature type="region of interest" description="Disordered" evidence="1">
    <location>
        <begin position="345"/>
        <end position="378"/>
    </location>
</feature>
<feature type="compositionally biased region" description="Low complexity" evidence="1">
    <location>
        <begin position="1400"/>
        <end position="1419"/>
    </location>
</feature>